<evidence type="ECO:0000259" key="1">
    <source>
        <dbReference type="Pfam" id="PF20094"/>
    </source>
</evidence>
<dbReference type="AlphaFoldDB" id="A0A382DSN8"/>
<dbReference type="InterPro" id="IPR030959">
    <property type="entry name" value="GWxTD_dom"/>
</dbReference>
<dbReference type="Pfam" id="PF20094">
    <property type="entry name" value="GWxTD_dom"/>
    <property type="match status" value="1"/>
</dbReference>
<protein>
    <recommendedName>
        <fullName evidence="1">GWxTD domain-containing protein</fullName>
    </recommendedName>
</protein>
<dbReference type="EMBL" id="UINC01040937">
    <property type="protein sequence ID" value="SVB41506.1"/>
    <property type="molecule type" value="Genomic_DNA"/>
</dbReference>
<dbReference type="NCBIfam" id="TIGR04514">
    <property type="entry name" value="GWxTD_dom"/>
    <property type="match status" value="1"/>
</dbReference>
<proteinExistence type="predicted"/>
<feature type="domain" description="GWxTD" evidence="1">
    <location>
        <begin position="298"/>
        <end position="422"/>
    </location>
</feature>
<organism evidence="2">
    <name type="scientific">marine metagenome</name>
    <dbReference type="NCBI Taxonomy" id="408172"/>
    <lineage>
        <taxon>unclassified sequences</taxon>
        <taxon>metagenomes</taxon>
        <taxon>ecological metagenomes</taxon>
    </lineage>
</organism>
<name>A0A382DSN8_9ZZZZ</name>
<reference evidence="2" key="1">
    <citation type="submission" date="2018-05" db="EMBL/GenBank/DDBJ databases">
        <authorList>
            <person name="Lanie J.A."/>
            <person name="Ng W.-L."/>
            <person name="Kazmierczak K.M."/>
            <person name="Andrzejewski T.M."/>
            <person name="Davidsen T.M."/>
            <person name="Wayne K.J."/>
            <person name="Tettelin H."/>
            <person name="Glass J.I."/>
            <person name="Rusch D."/>
            <person name="Podicherti R."/>
            <person name="Tsui H.-C.T."/>
            <person name="Winkler M.E."/>
        </authorList>
    </citation>
    <scope>NUCLEOTIDE SEQUENCE</scope>
</reference>
<accession>A0A382DSN8</accession>
<evidence type="ECO:0000313" key="2">
    <source>
        <dbReference type="EMBL" id="SVB41506.1"/>
    </source>
</evidence>
<sequence>MRVFSILVCLLVYGLLGQNITLLPTPFDMSVHQFRGTKGNTEAVVNLMIPKTLFQWIDNGENYEFEGVVDVRVFINGNSAAQDVFRILESAIDRPGPAERQISMVQQSRFILTKGSAVFSAAITDLVSKHVHMATKNVIIRTIDDSYLATSDLLVCTFLKREQLVDENSINRNGYTMTPNPSGVFGLGRPMLYAYSEVYGLQDDGGTYTANYILFERSGKEVFQRGPFVRKKPGESSVETLGFNVMGLLAGRYRLRLEVIDDQSDQKTFIDREFFVVKEQSTDFNNNFTMILDAMENDELRDFMDIVGYFMSASEFQTLVRANRIDRIVQLVDYFEKRDPDRTTKENEFYNQMNTRLALADQQFSNRNFSGRKTDRGRVLIRYGRPINIEPYPANEDRYSYEIWHYDNSDDGFIFIFINKDDAGMFEQIHSNHPDEFRNYHWKDMVVRGSTNLIDF</sequence>
<gene>
    <name evidence="2" type="ORF">METZ01_LOCUS194360</name>
</gene>